<evidence type="ECO:0000313" key="3">
    <source>
        <dbReference type="Proteomes" id="UP000236333"/>
    </source>
</evidence>
<keyword evidence="3" id="KW-1185">Reference proteome</keyword>
<comment type="caution">
    <text evidence="2">The sequence shown here is derived from an EMBL/GenBank/DDBJ whole genome shotgun (WGS) entry which is preliminary data.</text>
</comment>
<feature type="compositionally biased region" description="Acidic residues" evidence="1">
    <location>
        <begin position="35"/>
        <end position="44"/>
    </location>
</feature>
<dbReference type="Proteomes" id="UP000236333">
    <property type="component" value="Unassembled WGS sequence"/>
</dbReference>
<evidence type="ECO:0000256" key="1">
    <source>
        <dbReference type="SAM" id="MobiDB-lite"/>
    </source>
</evidence>
<accession>A0A2J8ADB6</accession>
<gene>
    <name evidence="2" type="ORF">TSOC_002753</name>
</gene>
<name>A0A2J8ADB6_9CHLO</name>
<dbReference type="OrthoDB" id="2015045at2759"/>
<feature type="region of interest" description="Disordered" evidence="1">
    <location>
        <begin position="1"/>
        <end position="54"/>
    </location>
</feature>
<feature type="compositionally biased region" description="Basic residues" evidence="1">
    <location>
        <begin position="1"/>
        <end position="13"/>
    </location>
</feature>
<organism evidence="2 3">
    <name type="scientific">Tetrabaena socialis</name>
    <dbReference type="NCBI Taxonomy" id="47790"/>
    <lineage>
        <taxon>Eukaryota</taxon>
        <taxon>Viridiplantae</taxon>
        <taxon>Chlorophyta</taxon>
        <taxon>core chlorophytes</taxon>
        <taxon>Chlorophyceae</taxon>
        <taxon>CS clade</taxon>
        <taxon>Chlamydomonadales</taxon>
        <taxon>Tetrabaenaceae</taxon>
        <taxon>Tetrabaena</taxon>
    </lineage>
</organism>
<protein>
    <submittedName>
        <fullName evidence="2">Uncharacterized protein</fullName>
    </submittedName>
</protein>
<dbReference type="AlphaFoldDB" id="A0A2J8ADB6"/>
<reference evidence="2 3" key="1">
    <citation type="journal article" date="2017" name="Mol. Biol. Evol.">
        <title>The 4-celled Tetrabaena socialis nuclear genome reveals the essential components for genetic control of cell number at the origin of multicellularity in the volvocine lineage.</title>
        <authorList>
            <person name="Featherston J."/>
            <person name="Arakaki Y."/>
            <person name="Hanschen E.R."/>
            <person name="Ferris P.J."/>
            <person name="Michod R.E."/>
            <person name="Olson B.J.S.C."/>
            <person name="Nozaki H."/>
            <person name="Durand P.M."/>
        </authorList>
    </citation>
    <scope>NUCLEOTIDE SEQUENCE [LARGE SCALE GENOMIC DNA]</scope>
    <source>
        <strain evidence="2 3">NIES-571</strain>
    </source>
</reference>
<feature type="compositionally biased region" description="Basic and acidic residues" evidence="1">
    <location>
        <begin position="24"/>
        <end position="34"/>
    </location>
</feature>
<proteinExistence type="predicted"/>
<sequence>MRLRHRRREHSVRRSLEAAAAGGKGEDTAVHADDDASDDDAADDDGTRSGAAPHHQRFIDYSRKKVDVGTLSLLMLHLARLGYGAVSREDNPIRGRRCCSELLLMRVRRPGAATFGPGI</sequence>
<dbReference type="EMBL" id="PGGS01000054">
    <property type="protein sequence ID" value="PNH10511.1"/>
    <property type="molecule type" value="Genomic_DNA"/>
</dbReference>
<evidence type="ECO:0000313" key="2">
    <source>
        <dbReference type="EMBL" id="PNH10511.1"/>
    </source>
</evidence>